<keyword evidence="4" id="KW-1185">Reference proteome</keyword>
<dbReference type="PANTHER" id="PTHR30185:SF14">
    <property type="entry name" value="STATIONARY PHASE-INDUCIBLE PROTEIN CSIE-RELATED"/>
    <property type="match status" value="1"/>
</dbReference>
<comment type="caution">
    <text evidence="3">The sequence shown here is derived from an EMBL/GenBank/DDBJ whole genome shotgun (WGS) entry which is preliminary data.</text>
</comment>
<sequence>MMTLMEPPSVLSSPQRRCQVLLMFYLPGHTITPEFIGKVNGVDATTARQDIAETEEEIQRYHRLAIASGADGSYRIEGTTLDLRLCLLHWLRRAFRLCPHFVSQHFTPALKTYLKQQGIARTLYDDTNLQALVNRCGRSLQRQFECRDTQFLRLYLQYCLLQHHQGESPSFNSLQSTWTRTTQEFQVAAEIVRHWQRRIHQQPHCSEQQFLALLFMLMRTPNPVYDGHAQDRQLHLAIDQLIDRFQQLAGRQLGNEQSLRDQLYIHLAQALNRCIFGIGIDSQLTEEIYRLYPRLMRTTREALVDFETRYTLQFSHEEAALIAIIFGAGLMQESELHEKEVVLLTGDNPALEQEIEQQLRELTLLPLNVKYLAARTFQKEGAPKSVSLVVSPYAVALPLFSPPLIHADRPLSDHQRQHISKVLDA</sequence>
<keyword evidence="1" id="KW-0677">Repeat</keyword>
<name>A0ABN8TE02_9ENTR</name>
<dbReference type="RefSeq" id="WP_253898720.1">
    <property type="nucleotide sequence ID" value="NZ_CALSBS010000019.1"/>
</dbReference>
<evidence type="ECO:0000313" key="4">
    <source>
        <dbReference type="Proteomes" id="UP001152651"/>
    </source>
</evidence>
<dbReference type="SUPFAM" id="SSF63520">
    <property type="entry name" value="PTS-regulatory domain, PRD"/>
    <property type="match status" value="1"/>
</dbReference>
<dbReference type="Pfam" id="PF00874">
    <property type="entry name" value="PRD"/>
    <property type="match status" value="2"/>
</dbReference>
<dbReference type="NCBIfam" id="NF008597">
    <property type="entry name" value="PRK11564.1"/>
    <property type="match status" value="1"/>
</dbReference>
<reference evidence="3" key="1">
    <citation type="submission" date="2022-05" db="EMBL/GenBank/DDBJ databases">
        <authorList>
            <person name="Blom J."/>
        </authorList>
    </citation>
    <scope>NUCLEOTIDE SEQUENCE</scope>
    <source>
        <strain evidence="3">Type strain: CPO20170097</strain>
    </source>
</reference>
<dbReference type="InterPro" id="IPR011608">
    <property type="entry name" value="PRD"/>
</dbReference>
<evidence type="ECO:0000259" key="2">
    <source>
        <dbReference type="PROSITE" id="PS51372"/>
    </source>
</evidence>
<dbReference type="InterPro" id="IPR050661">
    <property type="entry name" value="BglG_antiterminators"/>
</dbReference>
<feature type="domain" description="PRD" evidence="2">
    <location>
        <begin position="229"/>
        <end position="336"/>
    </location>
</feature>
<dbReference type="PROSITE" id="PS51372">
    <property type="entry name" value="PRD_2"/>
    <property type="match status" value="1"/>
</dbReference>
<dbReference type="Proteomes" id="UP001152651">
    <property type="component" value="Unassembled WGS sequence"/>
</dbReference>
<evidence type="ECO:0000256" key="1">
    <source>
        <dbReference type="ARBA" id="ARBA00022737"/>
    </source>
</evidence>
<dbReference type="EMBL" id="CALSBS010000019">
    <property type="protein sequence ID" value="CAH6661090.1"/>
    <property type="molecule type" value="Genomic_DNA"/>
</dbReference>
<protein>
    <submittedName>
        <fullName evidence="3">Stationary phase inducible protein CsiE</fullName>
    </submittedName>
</protein>
<organism evidence="3 4">
    <name type="scientific">Pseudocitrobacter vendiensis</name>
    <dbReference type="NCBI Taxonomy" id="2488306"/>
    <lineage>
        <taxon>Bacteria</taxon>
        <taxon>Pseudomonadati</taxon>
        <taxon>Pseudomonadota</taxon>
        <taxon>Gammaproteobacteria</taxon>
        <taxon>Enterobacterales</taxon>
        <taxon>Enterobacteriaceae</taxon>
        <taxon>Pseudocitrobacter</taxon>
    </lineage>
</organism>
<evidence type="ECO:0000313" key="3">
    <source>
        <dbReference type="EMBL" id="CAH6661090.1"/>
    </source>
</evidence>
<dbReference type="PANTHER" id="PTHR30185">
    <property type="entry name" value="CRYPTIC BETA-GLUCOSIDE BGL OPERON ANTITERMINATOR"/>
    <property type="match status" value="1"/>
</dbReference>
<proteinExistence type="predicted"/>
<dbReference type="Gene3D" id="1.10.1790.10">
    <property type="entry name" value="PRD domain"/>
    <property type="match status" value="1"/>
</dbReference>
<accession>A0ABN8TE02</accession>
<dbReference type="InterPro" id="IPR036634">
    <property type="entry name" value="PRD_sf"/>
</dbReference>
<gene>
    <name evidence="3" type="ORF">FBBNIHIM_18450</name>
</gene>